<feature type="transmembrane region" description="Helical" evidence="2">
    <location>
        <begin position="303"/>
        <end position="321"/>
    </location>
</feature>
<dbReference type="Pfam" id="PF13514">
    <property type="entry name" value="AAA_27"/>
    <property type="match status" value="1"/>
</dbReference>
<keyword evidence="1" id="KW-0175">Coiled coil</keyword>
<evidence type="ECO:0000313" key="4">
    <source>
        <dbReference type="EMBL" id="RHD03862.1"/>
    </source>
</evidence>
<keyword evidence="2" id="KW-0812">Transmembrane</keyword>
<protein>
    <recommendedName>
        <fullName evidence="3">YhaN AAA domain-containing protein</fullName>
    </recommendedName>
</protein>
<name>A0A396AGD2_9FIRM</name>
<dbReference type="Gene3D" id="3.40.50.300">
    <property type="entry name" value="P-loop containing nucleotide triphosphate hydrolases"/>
    <property type="match status" value="2"/>
</dbReference>
<keyword evidence="2" id="KW-0472">Membrane</keyword>
<dbReference type="AlphaFoldDB" id="A0A396AGD2"/>
<evidence type="ECO:0000256" key="2">
    <source>
        <dbReference type="SAM" id="Phobius"/>
    </source>
</evidence>
<feature type="transmembrane region" description="Helical" evidence="2">
    <location>
        <begin position="279"/>
        <end position="297"/>
    </location>
</feature>
<reference evidence="4 5" key="1">
    <citation type="submission" date="2018-08" db="EMBL/GenBank/DDBJ databases">
        <title>A genome reference for cultivated species of the human gut microbiota.</title>
        <authorList>
            <person name="Zou Y."/>
            <person name="Xue W."/>
            <person name="Luo G."/>
        </authorList>
    </citation>
    <scope>NUCLEOTIDE SEQUENCE [LARGE SCALE GENOMIC DNA]</scope>
    <source>
        <strain evidence="4 5">AM32-8LB</strain>
    </source>
</reference>
<dbReference type="RefSeq" id="WP_118092795.1">
    <property type="nucleotide sequence ID" value="NZ_QSIQ01000009.1"/>
</dbReference>
<feature type="domain" description="YhaN AAA" evidence="3">
    <location>
        <begin position="1"/>
        <end position="201"/>
    </location>
</feature>
<organism evidence="4 5">
    <name type="scientific">Roseburia inulinivorans</name>
    <dbReference type="NCBI Taxonomy" id="360807"/>
    <lineage>
        <taxon>Bacteria</taxon>
        <taxon>Bacillati</taxon>
        <taxon>Bacillota</taxon>
        <taxon>Clostridia</taxon>
        <taxon>Lachnospirales</taxon>
        <taxon>Lachnospiraceae</taxon>
        <taxon>Roseburia</taxon>
    </lineage>
</organism>
<dbReference type="SUPFAM" id="SSF52540">
    <property type="entry name" value="P-loop containing nucleoside triphosphate hydrolases"/>
    <property type="match status" value="1"/>
</dbReference>
<sequence>MQIKEADIFQFGKLQNKNISFEPGMNVIYGKNEAGKSTLHSFLCAMLFGMEKGRGRSSVTDAYSQYEPWHAPSFYAGALKFTVGQQKFYLERNFYSKEKTDYLRNELDGEELSVGFGDLTMLLGGVSKDSYASTYDITQAGAATGNQMVKILAEYLAQASDGSDSGVTVAEAAASLNARKRELQQEQRRADEEREARLKELRLEKELLEQECEGIRESIEKYEAMQREFGTGSSMENISRNSRENQEYEAHYADDESGIHARYHEQTGSTEDWQPEKTGYILSFFAILIAIILFGFKVYITPALFWTGELAALAIALFSAIRQYKKNQNRAKLQAASMQAEQLRKLREQEVMEAQMQQKKRLADQMLTEWKDSLWEKENRLFNLEEEITRQGVQSWAEHQRAEDIQALELAAQEITRISQSFYEDMQDELNAEISRYVSLFTAGAYDSVRLDEQGQLQILTEGREVRPELLSCGTLEQIYLALRLAVGKVVTKEETLPILLDEAFAMYDDDRLAQTLQTLSTLQNQIFLFTCQKREVEMLKKMKLDYNLIEMEAYH</sequence>
<dbReference type="Proteomes" id="UP000266391">
    <property type="component" value="Unassembled WGS sequence"/>
</dbReference>
<evidence type="ECO:0000313" key="5">
    <source>
        <dbReference type="Proteomes" id="UP000266391"/>
    </source>
</evidence>
<feature type="coiled-coil region" evidence="1">
    <location>
        <begin position="321"/>
        <end position="387"/>
    </location>
</feature>
<dbReference type="EMBL" id="QSIQ01000009">
    <property type="protein sequence ID" value="RHD03862.1"/>
    <property type="molecule type" value="Genomic_DNA"/>
</dbReference>
<dbReference type="PANTHER" id="PTHR41259:SF1">
    <property type="entry name" value="DOUBLE-STRAND BREAK REPAIR RAD50 ATPASE, PUTATIVE-RELATED"/>
    <property type="match status" value="1"/>
</dbReference>
<evidence type="ECO:0000256" key="1">
    <source>
        <dbReference type="SAM" id="Coils"/>
    </source>
</evidence>
<gene>
    <name evidence="4" type="ORF">DW813_07380</name>
</gene>
<proteinExistence type="predicted"/>
<evidence type="ECO:0000259" key="3">
    <source>
        <dbReference type="Pfam" id="PF13514"/>
    </source>
</evidence>
<comment type="caution">
    <text evidence="4">The sequence shown here is derived from an EMBL/GenBank/DDBJ whole genome shotgun (WGS) entry which is preliminary data.</text>
</comment>
<keyword evidence="2" id="KW-1133">Transmembrane helix</keyword>
<accession>A0A396AGD2</accession>
<dbReference type="PANTHER" id="PTHR41259">
    <property type="entry name" value="DOUBLE-STRAND BREAK REPAIR RAD50 ATPASE, PUTATIVE-RELATED"/>
    <property type="match status" value="1"/>
</dbReference>
<feature type="coiled-coil region" evidence="1">
    <location>
        <begin position="169"/>
        <end position="225"/>
    </location>
</feature>
<dbReference type="InterPro" id="IPR038734">
    <property type="entry name" value="YhaN_AAA"/>
</dbReference>
<dbReference type="InterPro" id="IPR027417">
    <property type="entry name" value="P-loop_NTPase"/>
</dbReference>